<comment type="subcellular location">
    <subcellularLocation>
        <location evidence="3 4">Nucleus</location>
    </subcellularLocation>
</comment>
<dbReference type="CDD" id="cd00086">
    <property type="entry name" value="homeodomain"/>
    <property type="match status" value="1"/>
</dbReference>
<feature type="domain" description="Homeobox" evidence="6">
    <location>
        <begin position="7"/>
        <end position="67"/>
    </location>
</feature>
<dbReference type="PANTHER" id="PTHR24324">
    <property type="entry name" value="HOMEOBOX PROTEIN HHEX"/>
    <property type="match status" value="1"/>
</dbReference>
<organism evidence="7">
    <name type="scientific">Coccolithus braarudii</name>
    <dbReference type="NCBI Taxonomy" id="221442"/>
    <lineage>
        <taxon>Eukaryota</taxon>
        <taxon>Haptista</taxon>
        <taxon>Haptophyta</taxon>
        <taxon>Prymnesiophyceae</taxon>
        <taxon>Coccolithales</taxon>
        <taxon>Coccolithaceae</taxon>
        <taxon>Coccolithus</taxon>
    </lineage>
</organism>
<dbReference type="SUPFAM" id="SSF46689">
    <property type="entry name" value="Homeodomain-like"/>
    <property type="match status" value="1"/>
</dbReference>
<feature type="DNA-binding region" description="Homeobox" evidence="3">
    <location>
        <begin position="9"/>
        <end position="68"/>
    </location>
</feature>
<evidence type="ECO:0000256" key="1">
    <source>
        <dbReference type="ARBA" id="ARBA00023125"/>
    </source>
</evidence>
<evidence type="ECO:0000256" key="2">
    <source>
        <dbReference type="ARBA" id="ARBA00023155"/>
    </source>
</evidence>
<dbReference type="GO" id="GO:0005634">
    <property type="term" value="C:nucleus"/>
    <property type="evidence" value="ECO:0007669"/>
    <property type="project" value="UniProtKB-SubCell"/>
</dbReference>
<keyword evidence="1 3" id="KW-0238">DNA-binding</keyword>
<dbReference type="PANTHER" id="PTHR24324:SF9">
    <property type="entry name" value="HOMEOBOX DOMAIN-CONTAINING PROTEIN"/>
    <property type="match status" value="1"/>
</dbReference>
<dbReference type="InterPro" id="IPR051000">
    <property type="entry name" value="Homeobox_DNA-bind_prot"/>
</dbReference>
<evidence type="ECO:0000256" key="5">
    <source>
        <dbReference type="SAM" id="MobiDB-lite"/>
    </source>
</evidence>
<protein>
    <recommendedName>
        <fullName evidence="6">Homeobox domain-containing protein</fullName>
    </recommendedName>
</protein>
<evidence type="ECO:0000256" key="3">
    <source>
        <dbReference type="PROSITE-ProRule" id="PRU00108"/>
    </source>
</evidence>
<sequence>MKSREPRMPKFKRCKITRPQLNILMQHFEDDPLPSFEKRQSIATRLGMTPRSVQIWFQNRRQRLLKPLRQGGVDEEMSLHSSVDCSYSGSTADCSLSGECSSESGDGFVAFAEASAVEIAEGSQLPRNPQLLPPAAALTAPPLHETASVANLAASFSPQLPANFSMPLQNMPTQDNIRGCSPHLLLMLQKALVERQLPPGVAALLAQTLQHQISGRQVPEVHPQLAANAQSAVQTLTSPPLEQLLAPGGVHAAARQGSGSSSRESAATTEGVDGLLLLSACADAQRPAAPTMQQAAMPMPMPPMAASPTAAHMASAMMGSQMPMHTKSANSTMMHSVLSGSMASLMAPTMAIA</sequence>
<dbReference type="Gene3D" id="1.10.10.60">
    <property type="entry name" value="Homeodomain-like"/>
    <property type="match status" value="1"/>
</dbReference>
<dbReference type="InterPro" id="IPR001356">
    <property type="entry name" value="HD"/>
</dbReference>
<dbReference type="GO" id="GO:0030154">
    <property type="term" value="P:cell differentiation"/>
    <property type="evidence" value="ECO:0007669"/>
    <property type="project" value="TreeGrafter"/>
</dbReference>
<gene>
    <name evidence="7" type="ORF">CPEL01642_LOCUS13984</name>
</gene>
<dbReference type="GO" id="GO:0006357">
    <property type="term" value="P:regulation of transcription by RNA polymerase II"/>
    <property type="evidence" value="ECO:0007669"/>
    <property type="project" value="TreeGrafter"/>
</dbReference>
<accession>A0A7S0LER9</accession>
<name>A0A7S0LER9_9EUKA</name>
<dbReference type="GO" id="GO:0000978">
    <property type="term" value="F:RNA polymerase II cis-regulatory region sequence-specific DNA binding"/>
    <property type="evidence" value="ECO:0007669"/>
    <property type="project" value="TreeGrafter"/>
</dbReference>
<evidence type="ECO:0000256" key="4">
    <source>
        <dbReference type="RuleBase" id="RU000682"/>
    </source>
</evidence>
<keyword evidence="2 3" id="KW-0371">Homeobox</keyword>
<keyword evidence="3 4" id="KW-0539">Nucleus</keyword>
<reference evidence="7" key="1">
    <citation type="submission" date="2021-01" db="EMBL/GenBank/DDBJ databases">
        <authorList>
            <person name="Corre E."/>
            <person name="Pelletier E."/>
            <person name="Niang G."/>
            <person name="Scheremetjew M."/>
            <person name="Finn R."/>
            <person name="Kale V."/>
            <person name="Holt S."/>
            <person name="Cochrane G."/>
            <person name="Meng A."/>
            <person name="Brown T."/>
            <person name="Cohen L."/>
        </authorList>
    </citation>
    <scope>NUCLEOTIDE SEQUENCE</scope>
    <source>
        <strain evidence="7">PLY182g</strain>
    </source>
</reference>
<feature type="region of interest" description="Disordered" evidence="5">
    <location>
        <begin position="249"/>
        <end position="269"/>
    </location>
</feature>
<proteinExistence type="predicted"/>
<dbReference type="SMART" id="SM00389">
    <property type="entry name" value="HOX"/>
    <property type="match status" value="1"/>
</dbReference>
<dbReference type="InterPro" id="IPR009057">
    <property type="entry name" value="Homeodomain-like_sf"/>
</dbReference>
<evidence type="ECO:0000313" key="7">
    <source>
        <dbReference type="EMBL" id="CAD8610606.1"/>
    </source>
</evidence>
<feature type="compositionally biased region" description="Low complexity" evidence="5">
    <location>
        <begin position="252"/>
        <end position="269"/>
    </location>
</feature>
<dbReference type="EMBL" id="HBEY01029492">
    <property type="protein sequence ID" value="CAD8610606.1"/>
    <property type="molecule type" value="Transcribed_RNA"/>
</dbReference>
<dbReference type="Pfam" id="PF00046">
    <property type="entry name" value="Homeodomain"/>
    <property type="match status" value="1"/>
</dbReference>
<evidence type="ECO:0000259" key="6">
    <source>
        <dbReference type="PROSITE" id="PS50071"/>
    </source>
</evidence>
<dbReference type="AlphaFoldDB" id="A0A7S0LER9"/>
<dbReference type="PROSITE" id="PS50071">
    <property type="entry name" value="HOMEOBOX_2"/>
    <property type="match status" value="1"/>
</dbReference>